<dbReference type="PANTHER" id="PTHR12307">
    <property type="entry name" value="PROTEIN PHOSPHATASE 1 REGULATORY SUBUNIT"/>
    <property type="match status" value="1"/>
</dbReference>
<dbReference type="AlphaFoldDB" id="A0A553QM19"/>
<feature type="compositionally biased region" description="Basic and acidic residues" evidence="1">
    <location>
        <begin position="364"/>
        <end position="390"/>
    </location>
</feature>
<evidence type="ECO:0000313" key="4">
    <source>
        <dbReference type="Proteomes" id="UP000316079"/>
    </source>
</evidence>
<feature type="compositionally biased region" description="Basic and acidic residues" evidence="1">
    <location>
        <begin position="506"/>
        <end position="517"/>
    </location>
</feature>
<dbReference type="Gene3D" id="2.60.40.2440">
    <property type="entry name" value="Carbohydrate binding type-21 domain"/>
    <property type="match status" value="1"/>
</dbReference>
<dbReference type="GO" id="GO:0005979">
    <property type="term" value="P:regulation of glycogen biosynthetic process"/>
    <property type="evidence" value="ECO:0007669"/>
    <property type="project" value="TreeGrafter"/>
</dbReference>
<dbReference type="GO" id="GO:2001069">
    <property type="term" value="F:glycogen binding"/>
    <property type="evidence" value="ECO:0007669"/>
    <property type="project" value="TreeGrafter"/>
</dbReference>
<evidence type="ECO:0000259" key="2">
    <source>
        <dbReference type="PROSITE" id="PS51159"/>
    </source>
</evidence>
<feature type="domain" description="CBM21" evidence="2">
    <location>
        <begin position="65"/>
        <end position="175"/>
    </location>
</feature>
<feature type="region of interest" description="Disordered" evidence="1">
    <location>
        <begin position="364"/>
        <end position="404"/>
    </location>
</feature>
<evidence type="ECO:0000313" key="3">
    <source>
        <dbReference type="EMBL" id="TRY91040.1"/>
    </source>
</evidence>
<dbReference type="PANTHER" id="PTHR12307:SF2">
    <property type="entry name" value="PROTEIN PHOSPHATASE 1 REGULATORY SUBUNIT 3A"/>
    <property type="match status" value="1"/>
</dbReference>
<proteinExistence type="predicted"/>
<comment type="caution">
    <text evidence="3">The sequence shown here is derived from an EMBL/GenBank/DDBJ whole genome shotgun (WGS) entry which is preliminary data.</text>
</comment>
<name>A0A553QM19_9TELE</name>
<reference evidence="3 4" key="1">
    <citation type="journal article" date="2019" name="Sci. Data">
        <title>Hybrid genome assembly and annotation of Danionella translucida.</title>
        <authorList>
            <person name="Kadobianskyi M."/>
            <person name="Schulze L."/>
            <person name="Schuelke M."/>
            <person name="Judkewitz B."/>
        </authorList>
    </citation>
    <scope>NUCLEOTIDE SEQUENCE [LARGE SCALE GENOMIC DNA]</scope>
    <source>
        <strain evidence="3 4">Bolton</strain>
    </source>
</reference>
<organism evidence="3 4">
    <name type="scientific">Danionella cerebrum</name>
    <dbReference type="NCBI Taxonomy" id="2873325"/>
    <lineage>
        <taxon>Eukaryota</taxon>
        <taxon>Metazoa</taxon>
        <taxon>Chordata</taxon>
        <taxon>Craniata</taxon>
        <taxon>Vertebrata</taxon>
        <taxon>Euteleostomi</taxon>
        <taxon>Actinopterygii</taxon>
        <taxon>Neopterygii</taxon>
        <taxon>Teleostei</taxon>
        <taxon>Ostariophysi</taxon>
        <taxon>Cypriniformes</taxon>
        <taxon>Danionidae</taxon>
        <taxon>Danioninae</taxon>
        <taxon>Danionella</taxon>
    </lineage>
</organism>
<dbReference type="EMBL" id="SRMA01025784">
    <property type="protein sequence ID" value="TRY91040.1"/>
    <property type="molecule type" value="Genomic_DNA"/>
</dbReference>
<dbReference type="InterPro" id="IPR038175">
    <property type="entry name" value="CBM21_dom_sf"/>
</dbReference>
<feature type="compositionally biased region" description="Basic and acidic residues" evidence="1">
    <location>
        <begin position="449"/>
        <end position="481"/>
    </location>
</feature>
<dbReference type="Proteomes" id="UP000316079">
    <property type="component" value="Unassembled WGS sequence"/>
</dbReference>
<dbReference type="InterPro" id="IPR050782">
    <property type="entry name" value="PP1_regulatory_subunit_3"/>
</dbReference>
<evidence type="ECO:0000256" key="1">
    <source>
        <dbReference type="SAM" id="MobiDB-lite"/>
    </source>
</evidence>
<accession>A0A553QM19</accession>
<gene>
    <name evidence="3" type="ORF">DNTS_013840</name>
</gene>
<dbReference type="PROSITE" id="PS51159">
    <property type="entry name" value="CBM21"/>
    <property type="match status" value="1"/>
</dbReference>
<feature type="compositionally biased region" description="Basic and acidic residues" evidence="1">
    <location>
        <begin position="529"/>
        <end position="558"/>
    </location>
</feature>
<feature type="region of interest" description="Disordered" evidence="1">
    <location>
        <begin position="529"/>
        <end position="567"/>
    </location>
</feature>
<dbReference type="InterPro" id="IPR005036">
    <property type="entry name" value="CBM21_dom"/>
</dbReference>
<keyword evidence="4" id="KW-1185">Reference proteome</keyword>
<dbReference type="GO" id="GO:0008157">
    <property type="term" value="F:protein phosphatase 1 binding"/>
    <property type="evidence" value="ECO:0007669"/>
    <property type="project" value="TreeGrafter"/>
</dbReference>
<protein>
    <recommendedName>
        <fullName evidence="2">CBM21 domain-containing protein</fullName>
    </recommendedName>
</protein>
<dbReference type="CDD" id="cd22255">
    <property type="entry name" value="PBD_PPP1R3A"/>
    <property type="match status" value="1"/>
</dbReference>
<feature type="compositionally biased region" description="Polar residues" evidence="1">
    <location>
        <begin position="493"/>
        <end position="505"/>
    </location>
</feature>
<feature type="non-terminal residue" evidence="3">
    <location>
        <position position="1"/>
    </location>
</feature>
<dbReference type="GO" id="GO:0000164">
    <property type="term" value="C:protein phosphatase type 1 complex"/>
    <property type="evidence" value="ECO:0007669"/>
    <property type="project" value="TreeGrafter"/>
</dbReference>
<dbReference type="OrthoDB" id="1881at2759"/>
<feature type="region of interest" description="Disordered" evidence="1">
    <location>
        <begin position="445"/>
        <end position="517"/>
    </location>
</feature>
<sequence>DESEEVEPEPPPVAVRRKVSFADAFGLDLVSVKEYDKQDLLTDRVGEEFYISCLFNITDFNHNMEERLQQQKLELEKFELLPGSTSIQGTIRVLNLCFHKTVYVRTSLDGWQSNFDLLAQYVPGSSDGRTDCFSFYLVLVPPFPPEGLRVEFCLRYETNVGTFWANNGGMNYVVFCHQRGRINLKEQEENVIPKEGNARDKTGEVAGVTSCKSLQDCCKTLVDRRRKRQAARLAQIQDYFAQKKIETQIGPNSIKDEINKSIPRLDIQSRTVKTQGFDNDPPTMPMYHQIPLVTLNWASSPPQAKLLDSKNESTRKVKDDLSIARCKPWEVFLKGDDVAPQKVIAGCKDSHLRDQVAGPIDLKRAMTDDSEGSADRKAYDMVKSDPKDYPRNLSKSQSSDHDYQLETEPAVPCVPCFSLGTMAERMESVLEQSCDCQDVAETTPAQTLHDNKTHKSEAEDGISPEERSDTSKFKENTHRPVSETLTFEGIRNVSLTNRQAEGSSSQKKDINREDSKGQVDLRQFCAAFHEEDKEGNRKGHDETSTDHSTEVHSVHSERMGFQGNKLTRSNTNVSRDYCEEQKGTERWFELNEGLTICQQMNETAGKESEETAMCSETQQELTDALHDVGRNGDETEFLSVVTASSHEQDSALGETLQAHLIYGGDELSTASHGSQLTWLRHDIRNRFVLWWQELNSFGRMTKAVICAILLVVFIYV</sequence>
<dbReference type="Pfam" id="PF03370">
    <property type="entry name" value="CBM_21"/>
    <property type="match status" value="1"/>
</dbReference>
<dbReference type="STRING" id="623744.A0A553QM19"/>